<accession>A0A5B7EEA6</accession>
<comment type="caution">
    <text evidence="2">The sequence shown here is derived from an EMBL/GenBank/DDBJ whole genome shotgun (WGS) entry which is preliminary data.</text>
</comment>
<evidence type="ECO:0000313" key="2">
    <source>
        <dbReference type="EMBL" id="MPC31657.1"/>
    </source>
</evidence>
<proteinExistence type="predicted"/>
<reference evidence="2 3" key="1">
    <citation type="submission" date="2019-05" db="EMBL/GenBank/DDBJ databases">
        <title>Another draft genome of Portunus trituberculatus and its Hox gene families provides insights of decapod evolution.</title>
        <authorList>
            <person name="Jeong J.-H."/>
            <person name="Song I."/>
            <person name="Kim S."/>
            <person name="Choi T."/>
            <person name="Kim D."/>
            <person name="Ryu S."/>
            <person name="Kim W."/>
        </authorList>
    </citation>
    <scope>NUCLEOTIDE SEQUENCE [LARGE SCALE GENOMIC DNA]</scope>
    <source>
        <tissue evidence="2">Muscle</tissue>
    </source>
</reference>
<dbReference type="EMBL" id="VSRR010002481">
    <property type="protein sequence ID" value="MPC31657.1"/>
    <property type="molecule type" value="Genomic_DNA"/>
</dbReference>
<gene>
    <name evidence="2" type="ORF">E2C01_024953</name>
</gene>
<evidence type="ECO:0000313" key="3">
    <source>
        <dbReference type="Proteomes" id="UP000324222"/>
    </source>
</evidence>
<protein>
    <submittedName>
        <fullName evidence="2">Uncharacterized protein</fullName>
    </submittedName>
</protein>
<feature type="region of interest" description="Disordered" evidence="1">
    <location>
        <begin position="1"/>
        <end position="34"/>
    </location>
</feature>
<dbReference type="Proteomes" id="UP000324222">
    <property type="component" value="Unassembled WGS sequence"/>
</dbReference>
<evidence type="ECO:0000256" key="1">
    <source>
        <dbReference type="SAM" id="MobiDB-lite"/>
    </source>
</evidence>
<name>A0A5B7EEA6_PORTR</name>
<dbReference type="AlphaFoldDB" id="A0A5B7EEA6"/>
<keyword evidence="3" id="KW-1185">Reference proteome</keyword>
<organism evidence="2 3">
    <name type="scientific">Portunus trituberculatus</name>
    <name type="common">Swimming crab</name>
    <name type="synonym">Neptunus trituberculatus</name>
    <dbReference type="NCBI Taxonomy" id="210409"/>
    <lineage>
        <taxon>Eukaryota</taxon>
        <taxon>Metazoa</taxon>
        <taxon>Ecdysozoa</taxon>
        <taxon>Arthropoda</taxon>
        <taxon>Crustacea</taxon>
        <taxon>Multicrustacea</taxon>
        <taxon>Malacostraca</taxon>
        <taxon>Eumalacostraca</taxon>
        <taxon>Eucarida</taxon>
        <taxon>Decapoda</taxon>
        <taxon>Pleocyemata</taxon>
        <taxon>Brachyura</taxon>
        <taxon>Eubrachyura</taxon>
        <taxon>Portunoidea</taxon>
        <taxon>Portunidae</taxon>
        <taxon>Portuninae</taxon>
        <taxon>Portunus</taxon>
    </lineage>
</organism>
<sequence>MRNGSHNSRGKIGVDRGRCNRMTGQQDNRKGGEIDREALSNADLVLIDAEVQMKGVESTGPGSLVCVEGPMTVDVILAQALLTGDDVMLTDANVLLTAAEAMLFADPLTDMETMLTNAEVVLTGAEVYEMVDTAALRCSKTCYCGGSEGVLSAGGGM</sequence>